<dbReference type="AlphaFoldDB" id="A0A5N6JY14"/>
<proteinExistence type="predicted"/>
<keyword evidence="2" id="KW-1185">Reference proteome</keyword>
<sequence length="200" mass="22789">MTNTIDGIYRLMTNGYLHHYLRWTTHDDIAIPPKTTHDVETKEDDALLSPTLPLQARYPPFQFTPPPLGDDCLVCSAALSAPEATQKGTEILHRSVLHKYNLRHAQEDLHLITFRAITTNAAGQEVDNPFEDKTLPKTGKYTNLVNSTVVVEYLAKEKIQMTGLKVMRGEEELTRIPFLVPIKSIFRRNLHLKNVDPRYV</sequence>
<dbReference type="Proteomes" id="UP000326757">
    <property type="component" value="Unassembled WGS sequence"/>
</dbReference>
<accession>A0A5N6JY14</accession>
<reference evidence="1 2" key="1">
    <citation type="submission" date="2019-06" db="EMBL/GenBank/DDBJ databases">
        <title>Genome Sequence of the Brown Rot Fungal Pathogen Monilinia laxa.</title>
        <authorList>
            <person name="De Miccolis Angelini R.M."/>
            <person name="Landi L."/>
            <person name="Abate D."/>
            <person name="Pollastro S."/>
            <person name="Romanazzi G."/>
            <person name="Faretra F."/>
        </authorList>
    </citation>
    <scope>NUCLEOTIDE SEQUENCE [LARGE SCALE GENOMIC DNA]</scope>
    <source>
        <strain evidence="1 2">Mlax316</strain>
    </source>
</reference>
<name>A0A5N6JY14_MONLA</name>
<comment type="caution">
    <text evidence="1">The sequence shown here is derived from an EMBL/GenBank/DDBJ whole genome shotgun (WGS) entry which is preliminary data.</text>
</comment>
<gene>
    <name evidence="1" type="ORF">EYC80_009507</name>
</gene>
<protein>
    <submittedName>
        <fullName evidence="1">Uncharacterized protein</fullName>
    </submittedName>
</protein>
<evidence type="ECO:0000313" key="1">
    <source>
        <dbReference type="EMBL" id="KAB8294049.1"/>
    </source>
</evidence>
<dbReference type="OrthoDB" id="3476470at2759"/>
<evidence type="ECO:0000313" key="2">
    <source>
        <dbReference type="Proteomes" id="UP000326757"/>
    </source>
</evidence>
<organism evidence="1 2">
    <name type="scientific">Monilinia laxa</name>
    <name type="common">Brown rot fungus</name>
    <name type="synonym">Sclerotinia laxa</name>
    <dbReference type="NCBI Taxonomy" id="61186"/>
    <lineage>
        <taxon>Eukaryota</taxon>
        <taxon>Fungi</taxon>
        <taxon>Dikarya</taxon>
        <taxon>Ascomycota</taxon>
        <taxon>Pezizomycotina</taxon>
        <taxon>Leotiomycetes</taxon>
        <taxon>Helotiales</taxon>
        <taxon>Sclerotiniaceae</taxon>
        <taxon>Monilinia</taxon>
    </lineage>
</organism>
<dbReference type="EMBL" id="VIGI01000011">
    <property type="protein sequence ID" value="KAB8294049.1"/>
    <property type="molecule type" value="Genomic_DNA"/>
</dbReference>